<evidence type="ECO:0000256" key="5">
    <source>
        <dbReference type="ARBA" id="ARBA00022989"/>
    </source>
</evidence>
<evidence type="ECO:0000256" key="7">
    <source>
        <dbReference type="RuleBase" id="RU363032"/>
    </source>
</evidence>
<dbReference type="GO" id="GO:0055085">
    <property type="term" value="P:transmembrane transport"/>
    <property type="evidence" value="ECO:0007669"/>
    <property type="project" value="InterPro"/>
</dbReference>
<keyword evidence="6 7" id="KW-0472">Membrane</keyword>
<evidence type="ECO:0000256" key="6">
    <source>
        <dbReference type="ARBA" id="ARBA00023136"/>
    </source>
</evidence>
<evidence type="ECO:0000259" key="8">
    <source>
        <dbReference type="PROSITE" id="PS50928"/>
    </source>
</evidence>
<dbReference type="CDD" id="cd06261">
    <property type="entry name" value="TM_PBP2"/>
    <property type="match status" value="1"/>
</dbReference>
<comment type="subcellular location">
    <subcellularLocation>
        <location evidence="1 7">Cell membrane</location>
        <topology evidence="1 7">Multi-pass membrane protein</topology>
    </subcellularLocation>
</comment>
<comment type="similarity">
    <text evidence="7">Belongs to the binding-protein-dependent transport system permease family.</text>
</comment>
<dbReference type="PANTHER" id="PTHR32243">
    <property type="entry name" value="MALTOSE TRANSPORT SYSTEM PERMEASE-RELATED"/>
    <property type="match status" value="1"/>
</dbReference>
<evidence type="ECO:0000313" key="9">
    <source>
        <dbReference type="EMBL" id="MBB6410798.1"/>
    </source>
</evidence>
<dbReference type="GO" id="GO:0005886">
    <property type="term" value="C:plasma membrane"/>
    <property type="evidence" value="ECO:0007669"/>
    <property type="project" value="UniProtKB-SubCell"/>
</dbReference>
<evidence type="ECO:0000256" key="4">
    <source>
        <dbReference type="ARBA" id="ARBA00022692"/>
    </source>
</evidence>
<evidence type="ECO:0000256" key="3">
    <source>
        <dbReference type="ARBA" id="ARBA00022475"/>
    </source>
</evidence>
<feature type="transmembrane region" description="Helical" evidence="7">
    <location>
        <begin position="255"/>
        <end position="276"/>
    </location>
</feature>
<dbReference type="Gene3D" id="1.10.3720.10">
    <property type="entry name" value="MetI-like"/>
    <property type="match status" value="1"/>
</dbReference>
<feature type="transmembrane region" description="Helical" evidence="7">
    <location>
        <begin position="21"/>
        <end position="46"/>
    </location>
</feature>
<evidence type="ECO:0000313" key="10">
    <source>
        <dbReference type="Proteomes" id="UP000556329"/>
    </source>
</evidence>
<feature type="transmembrane region" description="Helical" evidence="7">
    <location>
        <begin position="84"/>
        <end position="108"/>
    </location>
</feature>
<keyword evidence="2 7" id="KW-0813">Transport</keyword>
<reference evidence="9 10" key="1">
    <citation type="submission" date="2020-08" db="EMBL/GenBank/DDBJ databases">
        <title>Genomic Encyclopedia of Type Strains, Phase IV (KMG-IV): sequencing the most valuable type-strain genomes for metagenomic binning, comparative biology and taxonomic classification.</title>
        <authorList>
            <person name="Goeker M."/>
        </authorList>
    </citation>
    <scope>NUCLEOTIDE SEQUENCE [LARGE SCALE GENOMIC DNA]</scope>
    <source>
        <strain evidence="9 10">DSM 100039</strain>
    </source>
</reference>
<feature type="transmembrane region" description="Helical" evidence="7">
    <location>
        <begin position="120"/>
        <end position="147"/>
    </location>
</feature>
<gene>
    <name evidence="9" type="ORF">HNQ71_003472</name>
</gene>
<dbReference type="InterPro" id="IPR000515">
    <property type="entry name" value="MetI-like"/>
</dbReference>
<feature type="domain" description="ABC transmembrane type-1" evidence="8">
    <location>
        <begin position="85"/>
        <end position="276"/>
    </location>
</feature>
<comment type="caution">
    <text evidence="9">The sequence shown here is derived from an EMBL/GenBank/DDBJ whole genome shotgun (WGS) entry which is preliminary data.</text>
</comment>
<feature type="transmembrane region" description="Helical" evidence="7">
    <location>
        <begin position="197"/>
        <end position="222"/>
    </location>
</feature>
<evidence type="ECO:0000256" key="2">
    <source>
        <dbReference type="ARBA" id="ARBA00022448"/>
    </source>
</evidence>
<keyword evidence="5 7" id="KW-1133">Transmembrane helix</keyword>
<keyword evidence="10" id="KW-1185">Reference proteome</keyword>
<proteinExistence type="inferred from homology"/>
<dbReference type="RefSeq" id="WP_184873703.1">
    <property type="nucleotide sequence ID" value="NZ_JACHEF010000003.1"/>
</dbReference>
<dbReference type="InterPro" id="IPR050901">
    <property type="entry name" value="BP-dep_ABC_trans_perm"/>
</dbReference>
<dbReference type="PROSITE" id="PS50928">
    <property type="entry name" value="ABC_TM1"/>
    <property type="match status" value="1"/>
</dbReference>
<feature type="transmembrane region" description="Helical" evidence="7">
    <location>
        <begin position="153"/>
        <end position="176"/>
    </location>
</feature>
<keyword evidence="4 7" id="KW-0812">Transmembrane</keyword>
<dbReference type="SUPFAM" id="SSF161098">
    <property type="entry name" value="MetI-like"/>
    <property type="match status" value="1"/>
</dbReference>
<evidence type="ECO:0000256" key="1">
    <source>
        <dbReference type="ARBA" id="ARBA00004651"/>
    </source>
</evidence>
<dbReference type="Proteomes" id="UP000556329">
    <property type="component" value="Unassembled WGS sequence"/>
</dbReference>
<accession>A0A841PDJ0</accession>
<keyword evidence="3" id="KW-1003">Cell membrane</keyword>
<keyword evidence="9" id="KW-0762">Sugar transport</keyword>
<dbReference type="PANTHER" id="PTHR32243:SF52">
    <property type="entry name" value="ABC TRANSPORTER PERMEASE PROTEIN"/>
    <property type="match status" value="1"/>
</dbReference>
<organism evidence="9 10">
    <name type="scientific">Mesorhizobium sangaii</name>
    <dbReference type="NCBI Taxonomy" id="505389"/>
    <lineage>
        <taxon>Bacteria</taxon>
        <taxon>Pseudomonadati</taxon>
        <taxon>Pseudomonadota</taxon>
        <taxon>Alphaproteobacteria</taxon>
        <taxon>Hyphomicrobiales</taxon>
        <taxon>Phyllobacteriaceae</taxon>
        <taxon>Mesorhizobium</taxon>
    </lineage>
</organism>
<dbReference type="EMBL" id="JACHEF010000003">
    <property type="protein sequence ID" value="MBB6410798.1"/>
    <property type="molecule type" value="Genomic_DNA"/>
</dbReference>
<name>A0A841PDJ0_9HYPH</name>
<protein>
    <submittedName>
        <fullName evidence="9">Multiple sugar transport system permease protein</fullName>
    </submittedName>
</protein>
<dbReference type="InterPro" id="IPR035906">
    <property type="entry name" value="MetI-like_sf"/>
</dbReference>
<sequence length="291" mass="31695">MDTVAVSTHRKPRRRRRRFTAGIAGRYLALFLTIAFTIFPLVWLFLTSIRSSADIFSVPVHIIPVTATLTQYVSVFGEYDTMDYVWNTIIVSFVTVILVHLLAIPCAYALSRFRMPGVMLIFGLLLIMRMIPVIALAIPLFAVFAAMGLLDSIWALILAHTAAKLPVAIWLLLGFIQDVPREIEEAAQSDGAGTMRTLVQIVTPLIAPGIGASAVITFLFTWNDLLLALTLTSSKAAQTLPVGLTNFVSQFGIDWGAMSAAGVLMVIPTLVFVWFAQGLLVKGLTTGAVRG</sequence>
<dbReference type="Pfam" id="PF00528">
    <property type="entry name" value="BPD_transp_1"/>
    <property type="match status" value="1"/>
</dbReference>
<dbReference type="AlphaFoldDB" id="A0A841PDJ0"/>